<sequence length="90" mass="10039">MLSNYSGSEPRPTGLGLLHCTLQHFPVRKRLRVSILKIEVERNKRFAFGLAINASAMEGLQVPFCKPIKIFLFVHLKVADGMGMLRAKSG</sequence>
<organism evidence="1 2">
    <name type="scientific">Cylicostephanus goldi</name>
    <name type="common">Nematode worm</name>
    <dbReference type="NCBI Taxonomy" id="71465"/>
    <lineage>
        <taxon>Eukaryota</taxon>
        <taxon>Metazoa</taxon>
        <taxon>Ecdysozoa</taxon>
        <taxon>Nematoda</taxon>
        <taxon>Chromadorea</taxon>
        <taxon>Rhabditida</taxon>
        <taxon>Rhabditina</taxon>
        <taxon>Rhabditomorpha</taxon>
        <taxon>Strongyloidea</taxon>
        <taxon>Strongylidae</taxon>
        <taxon>Cylicostephanus</taxon>
    </lineage>
</organism>
<evidence type="ECO:0000313" key="1">
    <source>
        <dbReference type="EMBL" id="VDK44424.1"/>
    </source>
</evidence>
<dbReference type="Proteomes" id="UP000271889">
    <property type="component" value="Unassembled WGS sequence"/>
</dbReference>
<protein>
    <submittedName>
        <fullName evidence="1">Uncharacterized protein</fullName>
    </submittedName>
</protein>
<keyword evidence="2" id="KW-1185">Reference proteome</keyword>
<dbReference type="EMBL" id="UYRV01000427">
    <property type="protein sequence ID" value="VDK44424.1"/>
    <property type="molecule type" value="Genomic_DNA"/>
</dbReference>
<reference evidence="1 2" key="1">
    <citation type="submission" date="2018-11" db="EMBL/GenBank/DDBJ databases">
        <authorList>
            <consortium name="Pathogen Informatics"/>
        </authorList>
    </citation>
    <scope>NUCLEOTIDE SEQUENCE [LARGE SCALE GENOMIC DNA]</scope>
</reference>
<dbReference type="OrthoDB" id="9947256at2759"/>
<evidence type="ECO:0000313" key="2">
    <source>
        <dbReference type="Proteomes" id="UP000271889"/>
    </source>
</evidence>
<dbReference type="AlphaFoldDB" id="A0A3P6RII8"/>
<name>A0A3P6RII8_CYLGO</name>
<proteinExistence type="predicted"/>
<accession>A0A3P6RII8</accession>
<gene>
    <name evidence="1" type="ORF">CGOC_LOCUS326</name>
</gene>